<accession>I0HQ63</accession>
<proteinExistence type="predicted"/>
<reference evidence="2 3" key="1">
    <citation type="journal article" date="2012" name="J. Bacteriol.">
        <title>Complete genome sequence of phototrophic betaproteobacterium Rubrivivax gelatinosus IL144.</title>
        <authorList>
            <person name="Nagashima S."/>
            <person name="Kamimura A."/>
            <person name="Shimizu T."/>
            <person name="Nakamura-isaki S."/>
            <person name="Aono E."/>
            <person name="Sakamoto K."/>
            <person name="Ichikawa N."/>
            <person name="Nakazawa H."/>
            <person name="Sekine M."/>
            <person name="Yamazaki S."/>
            <person name="Fujita N."/>
            <person name="Shimada K."/>
            <person name="Hanada S."/>
            <person name="Nagashima K.V.P."/>
        </authorList>
    </citation>
    <scope>NUCLEOTIDE SEQUENCE [LARGE SCALE GENOMIC DNA]</scope>
    <source>
        <strain evidence="3">NBRC 100245 / IL144</strain>
    </source>
</reference>
<gene>
    <name evidence="2" type="ordered locus">RGE_18090</name>
</gene>
<dbReference type="AlphaFoldDB" id="I0HQ63"/>
<keyword evidence="3" id="KW-1185">Reference proteome</keyword>
<dbReference type="PATRIC" id="fig|983917.3.peg.1753"/>
<evidence type="ECO:0008006" key="4">
    <source>
        <dbReference type="Google" id="ProtNLM"/>
    </source>
</evidence>
<evidence type="ECO:0000313" key="2">
    <source>
        <dbReference type="EMBL" id="BAL95150.1"/>
    </source>
</evidence>
<dbReference type="eggNOG" id="COG0389">
    <property type="taxonomic scope" value="Bacteria"/>
</dbReference>
<dbReference type="Proteomes" id="UP000007883">
    <property type="component" value="Chromosome"/>
</dbReference>
<dbReference type="EMBL" id="AP012320">
    <property type="protein sequence ID" value="BAL95150.1"/>
    <property type="molecule type" value="Genomic_DNA"/>
</dbReference>
<evidence type="ECO:0000313" key="3">
    <source>
        <dbReference type="Proteomes" id="UP000007883"/>
    </source>
</evidence>
<organism evidence="2 3">
    <name type="scientific">Rubrivivax gelatinosus (strain NBRC 100245 / IL144)</name>
    <dbReference type="NCBI Taxonomy" id="983917"/>
    <lineage>
        <taxon>Bacteria</taxon>
        <taxon>Pseudomonadati</taxon>
        <taxon>Pseudomonadota</taxon>
        <taxon>Betaproteobacteria</taxon>
        <taxon>Burkholderiales</taxon>
        <taxon>Sphaerotilaceae</taxon>
        <taxon>Rubrivivax</taxon>
    </lineage>
</organism>
<protein>
    <recommendedName>
        <fullName evidence="4">Protein ImuB</fullName>
    </recommendedName>
</protein>
<dbReference type="GO" id="GO:0006281">
    <property type="term" value="P:DNA repair"/>
    <property type="evidence" value="ECO:0007669"/>
    <property type="project" value="TreeGrafter"/>
</dbReference>
<dbReference type="InterPro" id="IPR050356">
    <property type="entry name" value="SulA_CellDiv_inhibitor"/>
</dbReference>
<sequence length="393" mass="43117">MEVQASVRLFGGKTALRDQVVHEAADQGVKAVAWAGTSLAALALARVGVENGFKRALPDLLDSLPMGVLSAVGPHQATLARLGCKTLGDIRRLPRGGVSRRFDKELLAAIDQAYGLLPCVHTWVALPERFESRLELMSRVETAPALLFGARRLLQQLCGWLAARHCGTTAYTLRWAHDSMRSRDAGEGGELTIRTAAPTRDLEHLCRLLAEHLAKVSLAAPVGDLELRADEVVPLQAASASLLPDPAQDGESLQLVLERIAARLGPDRVLRPVIVDDHRVEWMQMWQPAAAPRPRKSAAIKAMPQPSWVLPEPLKLATRGPRPMYQGVLLLLTGPHRVEGGWWHRIGEGEAATTANVQRDYWVALSEHAGVLWIYQERLANDETAWYLHGVFA</sequence>
<dbReference type="HOGENOM" id="CLU_028184_0_0_4"/>
<dbReference type="InterPro" id="IPR043502">
    <property type="entry name" value="DNA/RNA_pol_sf"/>
</dbReference>
<dbReference type="KEGG" id="rge:RGE_18090"/>
<dbReference type="PANTHER" id="PTHR35369">
    <property type="entry name" value="BLR3025 PROTEIN-RELATED"/>
    <property type="match status" value="1"/>
</dbReference>
<dbReference type="STRING" id="983917.RGE_18090"/>
<keyword evidence="1" id="KW-0227">DNA damage</keyword>
<dbReference type="PANTHER" id="PTHR35369:SF2">
    <property type="entry name" value="BLR3025 PROTEIN"/>
    <property type="match status" value="1"/>
</dbReference>
<evidence type="ECO:0000256" key="1">
    <source>
        <dbReference type="ARBA" id="ARBA00022763"/>
    </source>
</evidence>
<dbReference type="CDD" id="cd03468">
    <property type="entry name" value="PolY_like"/>
    <property type="match status" value="1"/>
</dbReference>
<name>I0HQ63_RUBGI</name>
<dbReference type="SUPFAM" id="SSF56672">
    <property type="entry name" value="DNA/RNA polymerases"/>
    <property type="match status" value="1"/>
</dbReference>